<dbReference type="Proteomes" id="UP000619743">
    <property type="component" value="Unassembled WGS sequence"/>
</dbReference>
<evidence type="ECO:0000256" key="2">
    <source>
        <dbReference type="ARBA" id="ARBA00022748"/>
    </source>
</evidence>
<keyword evidence="2" id="KW-0201">Cytochrome c-type biogenesis</keyword>
<organism evidence="5 6">
    <name type="scientific">Neiella marina</name>
    <dbReference type="NCBI Taxonomy" id="508461"/>
    <lineage>
        <taxon>Bacteria</taxon>
        <taxon>Pseudomonadati</taxon>
        <taxon>Pseudomonadota</taxon>
        <taxon>Gammaproteobacteria</taxon>
        <taxon>Alteromonadales</taxon>
        <taxon>Echinimonadaceae</taxon>
        <taxon>Neiella</taxon>
    </lineage>
</organism>
<keyword evidence="3" id="KW-0676">Redox-active center</keyword>
<dbReference type="RefSeq" id="WP_087506605.1">
    <property type="nucleotide sequence ID" value="NZ_BMDX01000015.1"/>
</dbReference>
<comment type="subcellular location">
    <subcellularLocation>
        <location evidence="1">Cell envelope</location>
    </subcellularLocation>
</comment>
<proteinExistence type="predicted"/>
<dbReference type="PANTHER" id="PTHR42852:SF13">
    <property type="entry name" value="PROTEIN DIPZ"/>
    <property type="match status" value="1"/>
</dbReference>
<dbReference type="CDD" id="cd02966">
    <property type="entry name" value="TlpA_like_family"/>
    <property type="match status" value="1"/>
</dbReference>
<dbReference type="PROSITE" id="PS51352">
    <property type="entry name" value="THIOREDOXIN_2"/>
    <property type="match status" value="1"/>
</dbReference>
<reference evidence="6" key="1">
    <citation type="journal article" date="2019" name="Int. J. Syst. Evol. Microbiol.">
        <title>The Global Catalogue of Microorganisms (GCM) 10K type strain sequencing project: providing services to taxonomists for standard genome sequencing and annotation.</title>
        <authorList>
            <consortium name="The Broad Institute Genomics Platform"/>
            <consortium name="The Broad Institute Genome Sequencing Center for Infectious Disease"/>
            <person name="Wu L."/>
            <person name="Ma J."/>
        </authorList>
    </citation>
    <scope>NUCLEOTIDE SEQUENCE [LARGE SCALE GENOMIC DNA]</scope>
    <source>
        <strain evidence="6">CGMCC 1.10130</strain>
    </source>
</reference>
<sequence length="180" mass="20030">MKKLVLLLSLLFVGCVWGQSYEEKVAMSKALIGKPVQSHAFYTLDKQPITFASVKGKPIVAYFFASWCAPCYEGLENLHKATELTQSEVEVIAVSLDEDWDKLQRMLIKTGFSGQVWKSADAESALRRRLFANFSGSLPHIIRIDSQGILVEGGSRVKTTAQWAAVISQKATLREASELY</sequence>
<dbReference type="OrthoDB" id="9796554at2"/>
<gene>
    <name evidence="5" type="ORF">GCM10011369_27390</name>
</gene>
<accession>A0A8J2U7F9</accession>
<dbReference type="EMBL" id="BMDX01000015">
    <property type="protein sequence ID" value="GGA83897.1"/>
    <property type="molecule type" value="Genomic_DNA"/>
</dbReference>
<dbReference type="GO" id="GO:0015036">
    <property type="term" value="F:disulfide oxidoreductase activity"/>
    <property type="evidence" value="ECO:0007669"/>
    <property type="project" value="UniProtKB-ARBA"/>
</dbReference>
<dbReference type="Pfam" id="PF08534">
    <property type="entry name" value="Redoxin"/>
    <property type="match status" value="1"/>
</dbReference>
<dbReference type="AlphaFoldDB" id="A0A8J2U7F9"/>
<dbReference type="PANTHER" id="PTHR42852">
    <property type="entry name" value="THIOL:DISULFIDE INTERCHANGE PROTEIN DSBE"/>
    <property type="match status" value="1"/>
</dbReference>
<dbReference type="GO" id="GO:0030313">
    <property type="term" value="C:cell envelope"/>
    <property type="evidence" value="ECO:0007669"/>
    <property type="project" value="UniProtKB-SubCell"/>
</dbReference>
<dbReference type="PROSITE" id="PS00194">
    <property type="entry name" value="THIOREDOXIN_1"/>
    <property type="match status" value="1"/>
</dbReference>
<evidence type="ECO:0000259" key="4">
    <source>
        <dbReference type="PROSITE" id="PS51352"/>
    </source>
</evidence>
<evidence type="ECO:0000256" key="3">
    <source>
        <dbReference type="ARBA" id="ARBA00023284"/>
    </source>
</evidence>
<feature type="domain" description="Thioredoxin" evidence="4">
    <location>
        <begin position="30"/>
        <end position="172"/>
    </location>
</feature>
<dbReference type="PROSITE" id="PS51257">
    <property type="entry name" value="PROKAR_LIPOPROTEIN"/>
    <property type="match status" value="1"/>
</dbReference>
<dbReference type="InterPro" id="IPR013766">
    <property type="entry name" value="Thioredoxin_domain"/>
</dbReference>
<evidence type="ECO:0000313" key="5">
    <source>
        <dbReference type="EMBL" id="GGA83897.1"/>
    </source>
</evidence>
<dbReference type="GO" id="GO:0017004">
    <property type="term" value="P:cytochrome complex assembly"/>
    <property type="evidence" value="ECO:0007669"/>
    <property type="project" value="UniProtKB-KW"/>
</dbReference>
<dbReference type="SUPFAM" id="SSF52833">
    <property type="entry name" value="Thioredoxin-like"/>
    <property type="match status" value="1"/>
</dbReference>
<name>A0A8J2U7F9_9GAMM</name>
<dbReference type="InterPro" id="IPR050553">
    <property type="entry name" value="Thioredoxin_ResA/DsbE_sf"/>
</dbReference>
<evidence type="ECO:0000313" key="6">
    <source>
        <dbReference type="Proteomes" id="UP000619743"/>
    </source>
</evidence>
<comment type="caution">
    <text evidence="5">The sequence shown here is derived from an EMBL/GenBank/DDBJ whole genome shotgun (WGS) entry which is preliminary data.</text>
</comment>
<dbReference type="InterPro" id="IPR013740">
    <property type="entry name" value="Redoxin"/>
</dbReference>
<evidence type="ECO:0000256" key="1">
    <source>
        <dbReference type="ARBA" id="ARBA00004196"/>
    </source>
</evidence>
<dbReference type="Gene3D" id="3.40.30.10">
    <property type="entry name" value="Glutaredoxin"/>
    <property type="match status" value="1"/>
</dbReference>
<protein>
    <recommendedName>
        <fullName evidence="4">Thioredoxin domain-containing protein</fullName>
    </recommendedName>
</protein>
<keyword evidence="6" id="KW-1185">Reference proteome</keyword>
<dbReference type="InterPro" id="IPR017937">
    <property type="entry name" value="Thioredoxin_CS"/>
</dbReference>
<dbReference type="InterPro" id="IPR036249">
    <property type="entry name" value="Thioredoxin-like_sf"/>
</dbReference>